<evidence type="ECO:0000256" key="1">
    <source>
        <dbReference type="ARBA" id="ARBA00023002"/>
    </source>
</evidence>
<dbReference type="GO" id="GO:0000166">
    <property type="term" value="F:nucleotide binding"/>
    <property type="evidence" value="ECO:0007669"/>
    <property type="project" value="InterPro"/>
</dbReference>
<proteinExistence type="predicted"/>
<gene>
    <name evidence="4" type="ORF">GGR25_001395</name>
</gene>
<feature type="domain" description="GFO/IDH/MocA-like oxidoreductase" evidence="3">
    <location>
        <begin position="124"/>
        <end position="263"/>
    </location>
</feature>
<dbReference type="Gene3D" id="3.30.360.10">
    <property type="entry name" value="Dihydrodipicolinate Reductase, domain 2"/>
    <property type="match status" value="1"/>
</dbReference>
<name>A0A840APM6_9HYPH</name>
<organism evidence="4 5">
    <name type="scientific">Kaistia hirudinis</name>
    <dbReference type="NCBI Taxonomy" id="1293440"/>
    <lineage>
        <taxon>Bacteria</taxon>
        <taxon>Pseudomonadati</taxon>
        <taxon>Pseudomonadota</taxon>
        <taxon>Alphaproteobacteria</taxon>
        <taxon>Hyphomicrobiales</taxon>
        <taxon>Kaistiaceae</taxon>
        <taxon>Kaistia</taxon>
    </lineage>
</organism>
<dbReference type="Pfam" id="PF01408">
    <property type="entry name" value="GFO_IDH_MocA"/>
    <property type="match status" value="1"/>
</dbReference>
<evidence type="ECO:0000259" key="2">
    <source>
        <dbReference type="Pfam" id="PF01408"/>
    </source>
</evidence>
<dbReference type="GO" id="GO:0016491">
    <property type="term" value="F:oxidoreductase activity"/>
    <property type="evidence" value="ECO:0007669"/>
    <property type="project" value="UniProtKB-KW"/>
</dbReference>
<dbReference type="RefSeq" id="WP_183398023.1">
    <property type="nucleotide sequence ID" value="NZ_JACIDS010000002.1"/>
</dbReference>
<keyword evidence="1" id="KW-0560">Oxidoreductase</keyword>
<comment type="caution">
    <text evidence="4">The sequence shown here is derived from an EMBL/GenBank/DDBJ whole genome shotgun (WGS) entry which is preliminary data.</text>
</comment>
<dbReference type="InterPro" id="IPR000683">
    <property type="entry name" value="Gfo/Idh/MocA-like_OxRdtase_N"/>
</dbReference>
<reference evidence="4 5" key="1">
    <citation type="submission" date="2020-08" db="EMBL/GenBank/DDBJ databases">
        <title>Genomic Encyclopedia of Type Strains, Phase IV (KMG-IV): sequencing the most valuable type-strain genomes for metagenomic binning, comparative biology and taxonomic classification.</title>
        <authorList>
            <person name="Goeker M."/>
        </authorList>
    </citation>
    <scope>NUCLEOTIDE SEQUENCE [LARGE SCALE GENOMIC DNA]</scope>
    <source>
        <strain evidence="4 5">DSM 25966</strain>
    </source>
</reference>
<dbReference type="Pfam" id="PF22725">
    <property type="entry name" value="GFO_IDH_MocA_C3"/>
    <property type="match status" value="1"/>
</dbReference>
<feature type="domain" description="Gfo/Idh/MocA-like oxidoreductase N-terminal" evidence="2">
    <location>
        <begin position="1"/>
        <end position="114"/>
    </location>
</feature>
<dbReference type="InterPro" id="IPR050463">
    <property type="entry name" value="Gfo/Idh/MocA_oxidrdct_glycsds"/>
</dbReference>
<dbReference type="InterPro" id="IPR055170">
    <property type="entry name" value="GFO_IDH_MocA-like_dom"/>
</dbReference>
<accession>A0A840APM6</accession>
<dbReference type="Proteomes" id="UP000553963">
    <property type="component" value="Unassembled WGS sequence"/>
</dbReference>
<keyword evidence="5" id="KW-1185">Reference proteome</keyword>
<evidence type="ECO:0000313" key="5">
    <source>
        <dbReference type="Proteomes" id="UP000553963"/>
    </source>
</evidence>
<dbReference type="Gene3D" id="3.40.50.720">
    <property type="entry name" value="NAD(P)-binding Rossmann-like Domain"/>
    <property type="match status" value="1"/>
</dbReference>
<protein>
    <submittedName>
        <fullName evidence="4">Putative dehydrogenase</fullName>
    </submittedName>
</protein>
<dbReference type="PANTHER" id="PTHR43818:SF11">
    <property type="entry name" value="BCDNA.GH03377"/>
    <property type="match status" value="1"/>
</dbReference>
<dbReference type="SUPFAM" id="SSF55347">
    <property type="entry name" value="Glyceraldehyde-3-phosphate dehydrogenase-like, C-terminal domain"/>
    <property type="match status" value="1"/>
</dbReference>
<evidence type="ECO:0000313" key="4">
    <source>
        <dbReference type="EMBL" id="MBB3930356.1"/>
    </source>
</evidence>
<dbReference type="AlphaFoldDB" id="A0A840APM6"/>
<sequence>MRIAIVGTGGIARVHRRIIRDLGGELVGVCGRSRAAAAALAPVPAYDDLAAMLDEQRPDVLHVCTPNHLHEAHALAGFAAGAHVLCEKPMATSLAAAERMIEAAVRAGRIGAVAYNYRGYPLVAALRRKVREGVFGALRRVSGCYLSEDGFDPAKYMWHFTPGSVGPGYALMDVGVHWLDLVEHVTGERIVEIAAQLSIHQRERIWRGGEGQGPRPPGHMAEDGSVRVMVDVEDQVDLLVRLSGGGGGSATISCVSVGHPNTIVLSVDGALKGFDWNQEEPNTYRERSVDGTLIRQRAPSLMAAEEADLTALPAGHAEGYIDAFRNIVAAAWAGMRGETDAFPTFADGLRGIRLVEAAVTSAREKRAIAVG</sequence>
<evidence type="ECO:0000259" key="3">
    <source>
        <dbReference type="Pfam" id="PF22725"/>
    </source>
</evidence>
<dbReference type="PANTHER" id="PTHR43818">
    <property type="entry name" value="BCDNA.GH03377"/>
    <property type="match status" value="1"/>
</dbReference>
<dbReference type="SUPFAM" id="SSF51735">
    <property type="entry name" value="NAD(P)-binding Rossmann-fold domains"/>
    <property type="match status" value="1"/>
</dbReference>
<dbReference type="EMBL" id="JACIDS010000002">
    <property type="protein sequence ID" value="MBB3930356.1"/>
    <property type="molecule type" value="Genomic_DNA"/>
</dbReference>
<dbReference type="InterPro" id="IPR036291">
    <property type="entry name" value="NAD(P)-bd_dom_sf"/>
</dbReference>